<name>A0A7Y9Z7H4_9MICO</name>
<evidence type="ECO:0000313" key="3">
    <source>
        <dbReference type="Proteomes" id="UP000547973"/>
    </source>
</evidence>
<dbReference type="AlphaFoldDB" id="A0A7Y9Z7H4"/>
<keyword evidence="3" id="KW-1185">Reference proteome</keyword>
<proteinExistence type="predicted"/>
<gene>
    <name evidence="2" type="ORF">BKA03_000293</name>
</gene>
<dbReference type="Pfam" id="PF17844">
    <property type="entry name" value="SCP_3"/>
    <property type="match status" value="1"/>
</dbReference>
<sequence>MAKRIDSAAGRAAVAAAIDPSGAPAARPVLATAVRFTLQQLEARAPGGSVEVRVPPFGAVQCIEGTSHRRGTPPAVVETDADTWLSLATGALTWADAVASGRVLASGERADLAAYLPL</sequence>
<dbReference type="Gene3D" id="3.30.1050.40">
    <property type="match status" value="1"/>
</dbReference>
<dbReference type="Proteomes" id="UP000547973">
    <property type="component" value="Unassembled WGS sequence"/>
</dbReference>
<reference evidence="2 3" key="1">
    <citation type="submission" date="2020-07" db="EMBL/GenBank/DDBJ databases">
        <title>Sequencing the genomes of 1000 actinobacteria strains.</title>
        <authorList>
            <person name="Klenk H.-P."/>
        </authorList>
    </citation>
    <scope>NUCLEOTIDE SEQUENCE [LARGE SCALE GENOMIC DNA]</scope>
    <source>
        <strain evidence="2 3">DSM 19970</strain>
    </source>
</reference>
<dbReference type="InterPro" id="IPR041629">
    <property type="entry name" value="SCP_3"/>
</dbReference>
<dbReference type="SUPFAM" id="SSF55718">
    <property type="entry name" value="SCP-like"/>
    <property type="match status" value="1"/>
</dbReference>
<dbReference type="OrthoDB" id="8481083at2"/>
<dbReference type="RefSeq" id="WP_062074837.1">
    <property type="nucleotide sequence ID" value="NZ_BBRC01000004.1"/>
</dbReference>
<evidence type="ECO:0000259" key="1">
    <source>
        <dbReference type="Pfam" id="PF17844"/>
    </source>
</evidence>
<dbReference type="InterPro" id="IPR036527">
    <property type="entry name" value="SCP2_sterol-bd_dom_sf"/>
</dbReference>
<comment type="caution">
    <text evidence="2">The sequence shown here is derived from an EMBL/GenBank/DDBJ whole genome shotgun (WGS) entry which is preliminary data.</text>
</comment>
<protein>
    <recommendedName>
        <fullName evidence="1">Bacterial SCP orthologue domain-containing protein</fullName>
    </recommendedName>
</protein>
<organism evidence="2 3">
    <name type="scientific">Demequina lutea</name>
    <dbReference type="NCBI Taxonomy" id="431489"/>
    <lineage>
        <taxon>Bacteria</taxon>
        <taxon>Bacillati</taxon>
        <taxon>Actinomycetota</taxon>
        <taxon>Actinomycetes</taxon>
        <taxon>Micrococcales</taxon>
        <taxon>Demequinaceae</taxon>
        <taxon>Demequina</taxon>
    </lineage>
</organism>
<accession>A0A7Y9Z7H4</accession>
<dbReference type="EMBL" id="JACBZO010000001">
    <property type="protein sequence ID" value="NYI40174.1"/>
    <property type="molecule type" value="Genomic_DNA"/>
</dbReference>
<feature type="domain" description="Bacterial SCP orthologue" evidence="1">
    <location>
        <begin position="27"/>
        <end position="118"/>
    </location>
</feature>
<evidence type="ECO:0000313" key="2">
    <source>
        <dbReference type="EMBL" id="NYI40174.1"/>
    </source>
</evidence>